<comment type="similarity">
    <text evidence="8">Belongs to the cytochrome b5 family.</text>
</comment>
<evidence type="ECO:0000256" key="8">
    <source>
        <dbReference type="ARBA" id="ARBA00038168"/>
    </source>
</evidence>
<dbReference type="CDD" id="cd17039">
    <property type="entry name" value="Ubl_ubiquitin_like"/>
    <property type="match status" value="1"/>
</dbReference>
<dbReference type="PANTHER" id="PTHR21281">
    <property type="entry name" value="CYTOCHROME B5 DOMAIN-CONTAINING PROTEIN 1"/>
    <property type="match status" value="1"/>
</dbReference>
<dbReference type="SUPFAM" id="SSF55856">
    <property type="entry name" value="Cytochrome b5-like heme/steroid binding domain"/>
    <property type="match status" value="1"/>
</dbReference>
<dbReference type="InterPro" id="IPR029071">
    <property type="entry name" value="Ubiquitin-like_domsf"/>
</dbReference>
<accession>A0A815PAP9</accession>
<evidence type="ECO:0000256" key="1">
    <source>
        <dbReference type="ARBA" id="ARBA00004430"/>
    </source>
</evidence>
<evidence type="ECO:0000256" key="9">
    <source>
        <dbReference type="ARBA" id="ARBA00040649"/>
    </source>
</evidence>
<evidence type="ECO:0000256" key="5">
    <source>
        <dbReference type="ARBA" id="ARBA00023004"/>
    </source>
</evidence>
<keyword evidence="3" id="KW-0349">Heme</keyword>
<dbReference type="InterPro" id="IPR052320">
    <property type="entry name" value="Cytochrome_b5_domain"/>
</dbReference>
<dbReference type="PROSITE" id="PS50255">
    <property type="entry name" value="CYTOCHROME_B5_2"/>
    <property type="match status" value="1"/>
</dbReference>
<dbReference type="PANTHER" id="PTHR21281:SF0">
    <property type="entry name" value="CYTOCHROME B5 DOMAIN-CONTAINING PROTEIN 1"/>
    <property type="match status" value="1"/>
</dbReference>
<keyword evidence="5" id="KW-0408">Iron</keyword>
<evidence type="ECO:0000259" key="11">
    <source>
        <dbReference type="PROSITE" id="PS50255"/>
    </source>
</evidence>
<proteinExistence type="inferred from homology"/>
<organism evidence="12 13">
    <name type="scientific">Adineta ricciae</name>
    <name type="common">Rotifer</name>
    <dbReference type="NCBI Taxonomy" id="249248"/>
    <lineage>
        <taxon>Eukaryota</taxon>
        <taxon>Metazoa</taxon>
        <taxon>Spiralia</taxon>
        <taxon>Gnathifera</taxon>
        <taxon>Rotifera</taxon>
        <taxon>Eurotatoria</taxon>
        <taxon>Bdelloidea</taxon>
        <taxon>Adinetida</taxon>
        <taxon>Adinetidae</taxon>
        <taxon>Adineta</taxon>
    </lineage>
</organism>
<keyword evidence="6" id="KW-0206">Cytoskeleton</keyword>
<comment type="subcellular location">
    <subcellularLocation>
        <location evidence="1">Cytoplasm</location>
        <location evidence="1">Cytoskeleton</location>
        <location evidence="1">Cilium axoneme</location>
    </subcellularLocation>
</comment>
<evidence type="ECO:0000256" key="6">
    <source>
        <dbReference type="ARBA" id="ARBA00023212"/>
    </source>
</evidence>
<dbReference type="Proteomes" id="UP000663828">
    <property type="component" value="Unassembled WGS sequence"/>
</dbReference>
<comment type="caution">
    <text evidence="12">The sequence shown here is derived from an EMBL/GenBank/DDBJ whole genome shotgun (WGS) entry which is preliminary data.</text>
</comment>
<gene>
    <name evidence="12" type="ORF">XAT740_LOCUS36632</name>
</gene>
<dbReference type="SUPFAM" id="SSF54236">
    <property type="entry name" value="Ubiquitin-like"/>
    <property type="match status" value="1"/>
</dbReference>
<dbReference type="SMART" id="SM01117">
    <property type="entry name" value="Cyt-b5"/>
    <property type="match status" value="1"/>
</dbReference>
<evidence type="ECO:0000256" key="10">
    <source>
        <dbReference type="ARBA" id="ARBA00046139"/>
    </source>
</evidence>
<reference evidence="12" key="1">
    <citation type="submission" date="2021-02" db="EMBL/GenBank/DDBJ databases">
        <authorList>
            <person name="Nowell W R."/>
        </authorList>
    </citation>
    <scope>NUCLEOTIDE SEQUENCE</scope>
</reference>
<dbReference type="Pfam" id="PF00173">
    <property type="entry name" value="Cyt-b5"/>
    <property type="match status" value="1"/>
</dbReference>
<comment type="function">
    <text evidence="10">Radial spoke stalk protein that binds heme under oxidizing conditions. Required for the coordinated beating of multiple cilia maybe by functioning in a redox signaling pathway.</text>
</comment>
<dbReference type="GO" id="GO:0046872">
    <property type="term" value="F:metal ion binding"/>
    <property type="evidence" value="ECO:0007669"/>
    <property type="project" value="UniProtKB-KW"/>
</dbReference>
<name>A0A815PAP9_ADIRI</name>
<evidence type="ECO:0000256" key="4">
    <source>
        <dbReference type="ARBA" id="ARBA00022723"/>
    </source>
</evidence>
<evidence type="ECO:0000256" key="2">
    <source>
        <dbReference type="ARBA" id="ARBA00022490"/>
    </source>
</evidence>
<keyword evidence="7" id="KW-0966">Cell projection</keyword>
<dbReference type="AlphaFoldDB" id="A0A815PAP9"/>
<dbReference type="Gene3D" id="3.10.120.10">
    <property type="entry name" value="Cytochrome b5-like heme/steroid binding domain"/>
    <property type="match status" value="1"/>
</dbReference>
<dbReference type="InterPro" id="IPR001199">
    <property type="entry name" value="Cyt_B5-like_heme/steroid-bd"/>
</dbReference>
<feature type="domain" description="Cytochrome b5 heme-binding" evidence="11">
    <location>
        <begin position="197"/>
        <end position="300"/>
    </location>
</feature>
<keyword evidence="2" id="KW-0963">Cytoplasm</keyword>
<dbReference type="GO" id="GO:0005930">
    <property type="term" value="C:axoneme"/>
    <property type="evidence" value="ECO:0007669"/>
    <property type="project" value="UniProtKB-SubCell"/>
</dbReference>
<protein>
    <recommendedName>
        <fullName evidence="9">Cytochrome b5 domain-containing protein 1</fullName>
    </recommendedName>
</protein>
<dbReference type="EMBL" id="CAJNOR010003778">
    <property type="protein sequence ID" value="CAF1446714.1"/>
    <property type="molecule type" value="Genomic_DNA"/>
</dbReference>
<keyword evidence="13" id="KW-1185">Reference proteome</keyword>
<evidence type="ECO:0000313" key="13">
    <source>
        <dbReference type="Proteomes" id="UP000663828"/>
    </source>
</evidence>
<evidence type="ECO:0000256" key="3">
    <source>
        <dbReference type="ARBA" id="ARBA00022617"/>
    </source>
</evidence>
<evidence type="ECO:0000313" key="12">
    <source>
        <dbReference type="EMBL" id="CAF1446714.1"/>
    </source>
</evidence>
<dbReference type="InterPro" id="IPR036400">
    <property type="entry name" value="Cyt_B5-like_heme/steroid_sf"/>
</dbReference>
<keyword evidence="4" id="KW-0479">Metal-binding</keyword>
<evidence type="ECO:0000256" key="7">
    <source>
        <dbReference type="ARBA" id="ARBA00023273"/>
    </source>
</evidence>
<sequence length="398" mass="46129">MQTQMLPIDVEGGLDRVDAIFTIPTGPIGQQEVNYHVIDEQRTQSIARLSKEVLPANSSESPLQELHSINITDSQSLNNSPDNESTLVSDNYLYEAQLLLAVNQVTHRDISDSNREKAQFSLPEIDNTKRPGKKYPMKKTHTTFKNIQKTRFYEITPTSENEQTSSQLSTYEPTFPIPQHCRPDESNMLQQQAETLVPFYTLNDLAQHNHQTDAWICILDHIYDVTSLVEKVQGTKLYQQLISYSGQDISVWFDEITREPRKRIDPYTYEPVSVINNVALLQTFATPFWQTKEYFIGQLSTYPRYIRLIHNFMSDHSYILEVAEEDTIGQIARKFLKYNSHVFSYIWRYNGQILDYNKTLTENGIPNEESFHDRYGWRSDNENCPTIILCFSDDLTVA</sequence>